<dbReference type="PATRIC" id="fig|1056511.3.peg.775"/>
<name>L8JEE1_9GAMM</name>
<keyword evidence="2" id="KW-1185">Reference proteome</keyword>
<evidence type="ECO:0000313" key="2">
    <source>
        <dbReference type="Proteomes" id="UP000011134"/>
    </source>
</evidence>
<protein>
    <submittedName>
        <fullName evidence="1">Uncharacterized protein</fullName>
    </submittedName>
</protein>
<reference evidence="1 2" key="1">
    <citation type="submission" date="2012-12" db="EMBL/GenBank/DDBJ databases">
        <title>Genome Assembly of Photobacterium sp. AK15.</title>
        <authorList>
            <person name="Khatri I."/>
            <person name="Vaidya B."/>
            <person name="Srinivas T.N.R."/>
            <person name="Subramanian S."/>
            <person name="Pinnaka A."/>
        </authorList>
    </citation>
    <scope>NUCLEOTIDE SEQUENCE [LARGE SCALE GENOMIC DNA]</scope>
    <source>
        <strain evidence="1 2">AK15</strain>
    </source>
</reference>
<organism evidence="1 2">
    <name type="scientific">Photobacterium marinum</name>
    <dbReference type="NCBI Taxonomy" id="1056511"/>
    <lineage>
        <taxon>Bacteria</taxon>
        <taxon>Pseudomonadati</taxon>
        <taxon>Pseudomonadota</taxon>
        <taxon>Gammaproteobacteria</taxon>
        <taxon>Vibrionales</taxon>
        <taxon>Vibrionaceae</taxon>
        <taxon>Photobacterium</taxon>
    </lineage>
</organism>
<comment type="caution">
    <text evidence="1">The sequence shown here is derived from an EMBL/GenBank/DDBJ whole genome shotgun (WGS) entry which is preliminary data.</text>
</comment>
<accession>L8JEE1</accession>
<sequence>MLDMPAAVSNGQYAKAYNETGNLSHEDSMVQISDILTLMHKIALTQRQQARESRTAERELTVDAIKGQADKMREQAQLERVSGWVSAGMTMVTSAMQMKSAIKGMNMKLSDAQLQSYNNFQQAKTQIYSAMGQFVTTQIDYQAKLKQAEGKELEAVQKVHETAAEDEGQQMQFYLDVIRDARQKLEEVMRSQQESVKSIVRA</sequence>
<evidence type="ECO:0000313" key="1">
    <source>
        <dbReference type="EMBL" id="ELR67205.1"/>
    </source>
</evidence>
<proteinExistence type="predicted"/>
<dbReference type="Proteomes" id="UP000011134">
    <property type="component" value="Unassembled WGS sequence"/>
</dbReference>
<dbReference type="AlphaFoldDB" id="L8JEE1"/>
<dbReference type="EMBL" id="AMZO01000003">
    <property type="protein sequence ID" value="ELR67205.1"/>
    <property type="molecule type" value="Genomic_DNA"/>
</dbReference>
<gene>
    <name evidence="1" type="ORF">C942_02713</name>
</gene>